<feature type="domain" description="GP-PDE" evidence="1">
    <location>
        <begin position="32"/>
        <end position="272"/>
    </location>
</feature>
<dbReference type="PANTHER" id="PTHR46211:SF14">
    <property type="entry name" value="GLYCEROPHOSPHODIESTER PHOSPHODIESTERASE"/>
    <property type="match status" value="1"/>
</dbReference>
<dbReference type="AlphaFoldDB" id="A0A9D2R7F0"/>
<dbReference type="PANTHER" id="PTHR46211">
    <property type="entry name" value="GLYCEROPHOSPHORYL DIESTER PHOSPHODIESTERASE"/>
    <property type="match status" value="1"/>
</dbReference>
<evidence type="ECO:0000259" key="1">
    <source>
        <dbReference type="PROSITE" id="PS51704"/>
    </source>
</evidence>
<sequence length="272" mass="31408">MGKKEILSLAIAAGYLGALLPRIKKERTCLPVKYYAHRGLYNNSGSAPENTMPAFERAVKAGYGIELDVQLTKDEEVVVTHDFHLKRNCGIEGDVDQFTCEELQQLSVFHSKEHIPLLEDVLKKIDGKVPLLVELKYKDGSRICEKTCEILDQYQGTYAIESFHPQVLIWYKKHRPGIKRGQLSMNYQKIQGWFRPQYLIMRGLLLNFLTRPDFIAYDCRSGYSLSLQLCRYFYHCPAYGWTVKSKGQLKKAGKYFDGFIFEGFRPDADFEH</sequence>
<dbReference type="InterPro" id="IPR017946">
    <property type="entry name" value="PLC-like_Pdiesterase_TIM-brl"/>
</dbReference>
<dbReference type="GO" id="GO:0008081">
    <property type="term" value="F:phosphoric diester hydrolase activity"/>
    <property type="evidence" value="ECO:0007669"/>
    <property type="project" value="InterPro"/>
</dbReference>
<evidence type="ECO:0000313" key="2">
    <source>
        <dbReference type="EMBL" id="HJD39800.1"/>
    </source>
</evidence>
<comment type="caution">
    <text evidence="2">The sequence shown here is derived from an EMBL/GenBank/DDBJ whole genome shotgun (WGS) entry which is preliminary data.</text>
</comment>
<dbReference type="Pfam" id="PF03009">
    <property type="entry name" value="GDPD"/>
    <property type="match status" value="1"/>
</dbReference>
<dbReference type="InterPro" id="IPR030395">
    <property type="entry name" value="GP_PDE_dom"/>
</dbReference>
<dbReference type="EMBL" id="DWUX01000132">
    <property type="protein sequence ID" value="HJD39800.1"/>
    <property type="molecule type" value="Genomic_DNA"/>
</dbReference>
<protein>
    <submittedName>
        <fullName evidence="2">Glycerophosphodiester phosphodiesterase</fullName>
    </submittedName>
</protein>
<proteinExistence type="predicted"/>
<accession>A0A9D2R7F0</accession>
<evidence type="ECO:0000313" key="3">
    <source>
        <dbReference type="Proteomes" id="UP000823850"/>
    </source>
</evidence>
<dbReference type="PROSITE" id="PS51704">
    <property type="entry name" value="GP_PDE"/>
    <property type="match status" value="1"/>
</dbReference>
<reference evidence="2" key="2">
    <citation type="submission" date="2021-04" db="EMBL/GenBank/DDBJ databases">
        <authorList>
            <person name="Gilroy R."/>
        </authorList>
    </citation>
    <scope>NUCLEOTIDE SEQUENCE</scope>
    <source>
        <strain evidence="2">ChiW19-6364</strain>
    </source>
</reference>
<dbReference type="Gene3D" id="3.20.20.190">
    <property type="entry name" value="Phosphatidylinositol (PI) phosphodiesterase"/>
    <property type="match status" value="1"/>
</dbReference>
<reference evidence="2" key="1">
    <citation type="journal article" date="2021" name="PeerJ">
        <title>Extensive microbial diversity within the chicken gut microbiome revealed by metagenomics and culture.</title>
        <authorList>
            <person name="Gilroy R."/>
            <person name="Ravi A."/>
            <person name="Getino M."/>
            <person name="Pursley I."/>
            <person name="Horton D.L."/>
            <person name="Alikhan N.F."/>
            <person name="Baker D."/>
            <person name="Gharbi K."/>
            <person name="Hall N."/>
            <person name="Watson M."/>
            <person name="Adriaenssens E.M."/>
            <person name="Foster-Nyarko E."/>
            <person name="Jarju S."/>
            <person name="Secka A."/>
            <person name="Antonio M."/>
            <person name="Oren A."/>
            <person name="Chaudhuri R.R."/>
            <person name="La Ragione R."/>
            <person name="Hildebrand F."/>
            <person name="Pallen M.J."/>
        </authorList>
    </citation>
    <scope>NUCLEOTIDE SEQUENCE</scope>
    <source>
        <strain evidence="2">ChiW19-6364</strain>
    </source>
</reference>
<dbReference type="SUPFAM" id="SSF51695">
    <property type="entry name" value="PLC-like phosphodiesterases"/>
    <property type="match status" value="1"/>
</dbReference>
<organism evidence="2 3">
    <name type="scientific">Candidatus Blautia stercoripullorum</name>
    <dbReference type="NCBI Taxonomy" id="2838502"/>
    <lineage>
        <taxon>Bacteria</taxon>
        <taxon>Bacillati</taxon>
        <taxon>Bacillota</taxon>
        <taxon>Clostridia</taxon>
        <taxon>Lachnospirales</taxon>
        <taxon>Lachnospiraceae</taxon>
        <taxon>Blautia</taxon>
    </lineage>
</organism>
<dbReference type="GO" id="GO:0006629">
    <property type="term" value="P:lipid metabolic process"/>
    <property type="evidence" value="ECO:0007669"/>
    <property type="project" value="InterPro"/>
</dbReference>
<dbReference type="Proteomes" id="UP000823850">
    <property type="component" value="Unassembled WGS sequence"/>
</dbReference>
<name>A0A9D2R7F0_9FIRM</name>
<gene>
    <name evidence="2" type="ORF">H9913_07205</name>
</gene>